<keyword evidence="3" id="KW-0507">mRNA processing</keyword>
<dbReference type="GO" id="GO:0005685">
    <property type="term" value="C:U1 snRNP"/>
    <property type="evidence" value="ECO:0007669"/>
    <property type="project" value="TreeGrafter"/>
</dbReference>
<dbReference type="PROSITE" id="PS52002">
    <property type="entry name" value="SM"/>
    <property type="match status" value="1"/>
</dbReference>
<dbReference type="GO" id="GO:0000398">
    <property type="term" value="P:mRNA splicing, via spliceosome"/>
    <property type="evidence" value="ECO:0007669"/>
    <property type="project" value="InterPro"/>
</dbReference>
<gene>
    <name evidence="12" type="ORF">LTR62_003951</name>
</gene>
<dbReference type="GO" id="GO:0003723">
    <property type="term" value="F:RNA binding"/>
    <property type="evidence" value="ECO:0007669"/>
    <property type="project" value="UniProtKB-KW"/>
</dbReference>
<dbReference type="InterPro" id="IPR047575">
    <property type="entry name" value="Sm"/>
</dbReference>
<dbReference type="InterPro" id="IPR016487">
    <property type="entry name" value="Lsm6/sSmF"/>
</dbReference>
<dbReference type="InterPro" id="IPR034100">
    <property type="entry name" value="Sm_F"/>
</dbReference>
<dbReference type="CDD" id="cd01722">
    <property type="entry name" value="Sm_F"/>
    <property type="match status" value="1"/>
</dbReference>
<dbReference type="PANTHER" id="PTHR11021">
    <property type="entry name" value="SMALL NUCLEAR RIBONUCLEOPROTEIN F SNRNP-F"/>
    <property type="match status" value="1"/>
</dbReference>
<keyword evidence="4" id="KW-0747">Spliceosome</keyword>
<comment type="subcellular location">
    <subcellularLocation>
        <location evidence="1">Nucleus</location>
    </subcellularLocation>
</comment>
<dbReference type="PANTHER" id="PTHR11021:SF0">
    <property type="entry name" value="SMALL NUCLEAR RIBONUCLEOPROTEIN F"/>
    <property type="match status" value="1"/>
</dbReference>
<feature type="transmembrane region" description="Helical" evidence="10">
    <location>
        <begin position="90"/>
        <end position="109"/>
    </location>
</feature>
<protein>
    <recommendedName>
        <fullName evidence="9">Sm protein F</fullName>
    </recommendedName>
</protein>
<evidence type="ECO:0000256" key="6">
    <source>
        <dbReference type="ARBA" id="ARBA00023187"/>
    </source>
</evidence>
<feature type="transmembrane region" description="Helical" evidence="10">
    <location>
        <begin position="12"/>
        <end position="31"/>
    </location>
</feature>
<evidence type="ECO:0000256" key="4">
    <source>
        <dbReference type="ARBA" id="ARBA00022728"/>
    </source>
</evidence>
<proteinExistence type="inferred from homology"/>
<keyword evidence="6" id="KW-0508">mRNA splicing</keyword>
<evidence type="ECO:0000259" key="11">
    <source>
        <dbReference type="PROSITE" id="PS52002"/>
    </source>
</evidence>
<keyword evidence="10" id="KW-0812">Transmembrane</keyword>
<reference evidence="12" key="1">
    <citation type="submission" date="2023-08" db="EMBL/GenBank/DDBJ databases">
        <title>Black Yeasts Isolated from many extreme environments.</title>
        <authorList>
            <person name="Coleine C."/>
            <person name="Stajich J.E."/>
            <person name="Selbmann L."/>
        </authorList>
    </citation>
    <scope>NUCLEOTIDE SEQUENCE</scope>
    <source>
        <strain evidence="12">CCFEE 5401</strain>
    </source>
</reference>
<dbReference type="EMBL" id="JAVRRL010000029">
    <property type="protein sequence ID" value="KAK5112636.1"/>
    <property type="molecule type" value="Genomic_DNA"/>
</dbReference>
<keyword evidence="7" id="KW-0539">Nucleus</keyword>
<name>A0AAN7TN93_9PEZI</name>
<keyword evidence="5" id="KW-0694">RNA-binding</keyword>
<evidence type="ECO:0000256" key="10">
    <source>
        <dbReference type="SAM" id="Phobius"/>
    </source>
</evidence>
<keyword evidence="8" id="KW-0687">Ribonucleoprotein</keyword>
<sequence length="211" mass="23205">MSSSGPRLFRSALLFEITANSIGFLPAIFAPETVLSFLLKSPAMMTPATKSLMQWFGVLIATGFTLPLILCYPQPGSANVDIVAWRRLTYLMFGAGEMGLGAMMLVHWMQGDSGLSENALLFTPLNPRPMLQALVNDEVRIRLKWNQTEYTGRLVSVDSYMNIQLSGTEEWIGGKNTGVLGQVLIRCNNVLWISAKNQDKANGNGDIKMEG</sequence>
<evidence type="ECO:0000313" key="13">
    <source>
        <dbReference type="Proteomes" id="UP001310890"/>
    </source>
</evidence>
<evidence type="ECO:0000256" key="2">
    <source>
        <dbReference type="ARBA" id="ARBA00007927"/>
    </source>
</evidence>
<feature type="domain" description="Sm" evidence="11">
    <location>
        <begin position="126"/>
        <end position="199"/>
    </location>
</feature>
<dbReference type="Pfam" id="PF01423">
    <property type="entry name" value="LSM"/>
    <property type="match status" value="1"/>
</dbReference>
<evidence type="ECO:0000256" key="9">
    <source>
        <dbReference type="ARBA" id="ARBA00030144"/>
    </source>
</evidence>
<dbReference type="InterPro" id="IPR001163">
    <property type="entry name" value="Sm_dom_euk/arc"/>
</dbReference>
<dbReference type="AlphaFoldDB" id="A0AAN7TN93"/>
<evidence type="ECO:0000256" key="8">
    <source>
        <dbReference type="ARBA" id="ARBA00023274"/>
    </source>
</evidence>
<comment type="similarity">
    <text evidence="2">Belongs to the snRNP Sm proteins family. SmF/LSm6 subfamily.</text>
</comment>
<dbReference type="Gene3D" id="2.30.30.100">
    <property type="match status" value="1"/>
</dbReference>
<dbReference type="Proteomes" id="UP001310890">
    <property type="component" value="Unassembled WGS sequence"/>
</dbReference>
<dbReference type="GO" id="GO:0034715">
    <property type="term" value="C:pICln-Sm protein complex"/>
    <property type="evidence" value="ECO:0007669"/>
    <property type="project" value="TreeGrafter"/>
</dbReference>
<evidence type="ECO:0000313" key="12">
    <source>
        <dbReference type="EMBL" id="KAK5112636.1"/>
    </source>
</evidence>
<dbReference type="SUPFAM" id="SSF50182">
    <property type="entry name" value="Sm-like ribonucleoproteins"/>
    <property type="match status" value="1"/>
</dbReference>
<evidence type="ECO:0000256" key="3">
    <source>
        <dbReference type="ARBA" id="ARBA00022664"/>
    </source>
</evidence>
<comment type="caution">
    <text evidence="12">The sequence shown here is derived from an EMBL/GenBank/DDBJ whole genome shotgun (WGS) entry which is preliminary data.</text>
</comment>
<organism evidence="12 13">
    <name type="scientific">Meristemomyces frigidus</name>
    <dbReference type="NCBI Taxonomy" id="1508187"/>
    <lineage>
        <taxon>Eukaryota</taxon>
        <taxon>Fungi</taxon>
        <taxon>Dikarya</taxon>
        <taxon>Ascomycota</taxon>
        <taxon>Pezizomycotina</taxon>
        <taxon>Dothideomycetes</taxon>
        <taxon>Dothideomycetidae</taxon>
        <taxon>Mycosphaerellales</taxon>
        <taxon>Teratosphaeriaceae</taxon>
        <taxon>Meristemomyces</taxon>
    </lineage>
</organism>
<accession>A0AAN7TN93</accession>
<keyword evidence="10" id="KW-1133">Transmembrane helix</keyword>
<dbReference type="GO" id="GO:0071013">
    <property type="term" value="C:catalytic step 2 spliceosome"/>
    <property type="evidence" value="ECO:0007669"/>
    <property type="project" value="TreeGrafter"/>
</dbReference>
<dbReference type="SMART" id="SM00651">
    <property type="entry name" value="Sm"/>
    <property type="match status" value="1"/>
</dbReference>
<dbReference type="InterPro" id="IPR010920">
    <property type="entry name" value="LSM_dom_sf"/>
</dbReference>
<evidence type="ECO:0000256" key="7">
    <source>
        <dbReference type="ARBA" id="ARBA00023242"/>
    </source>
</evidence>
<feature type="transmembrane region" description="Helical" evidence="10">
    <location>
        <begin position="51"/>
        <end position="70"/>
    </location>
</feature>
<keyword evidence="10" id="KW-0472">Membrane</keyword>
<evidence type="ECO:0000256" key="5">
    <source>
        <dbReference type="ARBA" id="ARBA00022884"/>
    </source>
</evidence>
<evidence type="ECO:0000256" key="1">
    <source>
        <dbReference type="ARBA" id="ARBA00004123"/>
    </source>
</evidence>